<dbReference type="STRING" id="394958.BGI42_07525"/>
<dbReference type="PANTHER" id="PTHR42954">
    <property type="entry name" value="FE(2+) TRANSPORT PROTEIN A"/>
    <property type="match status" value="1"/>
</dbReference>
<dbReference type="InterPro" id="IPR038157">
    <property type="entry name" value="FeoA_core_dom"/>
</dbReference>
<dbReference type="InterPro" id="IPR008988">
    <property type="entry name" value="Transcriptional_repressor_C"/>
</dbReference>
<dbReference type="SMART" id="SM00899">
    <property type="entry name" value="FeoA"/>
    <property type="match status" value="1"/>
</dbReference>
<dbReference type="PANTHER" id="PTHR42954:SF2">
    <property type="entry name" value="FE(2+) TRANSPORT PROTEIN A"/>
    <property type="match status" value="1"/>
</dbReference>
<evidence type="ECO:0000256" key="1">
    <source>
        <dbReference type="ARBA" id="ARBA00023004"/>
    </source>
</evidence>
<dbReference type="InterPro" id="IPR052713">
    <property type="entry name" value="FeoA"/>
</dbReference>
<dbReference type="RefSeq" id="WP_069679740.1">
    <property type="nucleotide sequence ID" value="NZ_CP017253.2"/>
</dbReference>
<dbReference type="InterPro" id="IPR007167">
    <property type="entry name" value="Fe-transptr_FeoA-like"/>
</dbReference>
<dbReference type="AlphaFoldDB" id="A0A1D7XKG5"/>
<dbReference type="Gene3D" id="2.30.30.90">
    <property type="match status" value="1"/>
</dbReference>
<reference evidence="4" key="1">
    <citation type="submission" date="2016-09" db="EMBL/GenBank/DDBJ databases">
        <title>Genomics of Clostridium taeniosporum, an organism which forms endospores with ribbon-like appendages.</title>
        <authorList>
            <person name="Walker J.R."/>
        </authorList>
    </citation>
    <scope>NUCLEOTIDE SEQUENCE [LARGE SCALE GENOMIC DNA]</scope>
    <source>
        <strain evidence="4">1/k</strain>
    </source>
</reference>
<proteinExistence type="predicted"/>
<dbReference type="OrthoDB" id="9811076at2"/>
<dbReference type="EMBL" id="CP017253">
    <property type="protein sequence ID" value="AOR23589.1"/>
    <property type="molecule type" value="Genomic_DNA"/>
</dbReference>
<sequence>MNNNSLNNLISLNKLPLGNKCRVNKLNVDGIIRRRFLDLGLINGTEIESLGQSPSGDPIAYLIRGAVIAIRSEDASKILVETI</sequence>
<dbReference type="Proteomes" id="UP000094652">
    <property type="component" value="Chromosome"/>
</dbReference>
<keyword evidence="1" id="KW-0408">Iron</keyword>
<feature type="domain" description="Ferrous iron transporter FeoA-like" evidence="2">
    <location>
        <begin position="10"/>
        <end position="82"/>
    </location>
</feature>
<evidence type="ECO:0000313" key="3">
    <source>
        <dbReference type="EMBL" id="AOR23589.1"/>
    </source>
</evidence>
<name>A0A1D7XKG5_9CLOT</name>
<dbReference type="GO" id="GO:0046914">
    <property type="term" value="F:transition metal ion binding"/>
    <property type="evidence" value="ECO:0007669"/>
    <property type="project" value="InterPro"/>
</dbReference>
<evidence type="ECO:0000313" key="4">
    <source>
        <dbReference type="Proteomes" id="UP000094652"/>
    </source>
</evidence>
<dbReference type="KEGG" id="ctae:BGI42_07525"/>
<dbReference type="SUPFAM" id="SSF50037">
    <property type="entry name" value="C-terminal domain of transcriptional repressors"/>
    <property type="match status" value="1"/>
</dbReference>
<gene>
    <name evidence="3" type="ORF">BGI42_07525</name>
</gene>
<accession>A0A1D7XKG5</accession>
<organism evidence="3 4">
    <name type="scientific">Clostridium taeniosporum</name>
    <dbReference type="NCBI Taxonomy" id="394958"/>
    <lineage>
        <taxon>Bacteria</taxon>
        <taxon>Bacillati</taxon>
        <taxon>Bacillota</taxon>
        <taxon>Clostridia</taxon>
        <taxon>Eubacteriales</taxon>
        <taxon>Clostridiaceae</taxon>
        <taxon>Clostridium</taxon>
    </lineage>
</organism>
<keyword evidence="4" id="KW-1185">Reference proteome</keyword>
<protein>
    <submittedName>
        <fullName evidence="3">Ferrous iron transport protein A</fullName>
    </submittedName>
</protein>
<evidence type="ECO:0000259" key="2">
    <source>
        <dbReference type="SMART" id="SM00899"/>
    </source>
</evidence>
<dbReference type="Pfam" id="PF04023">
    <property type="entry name" value="FeoA"/>
    <property type="match status" value="1"/>
</dbReference>